<reference evidence="1" key="1">
    <citation type="submission" date="2021-06" db="EMBL/GenBank/DDBJ databases">
        <authorList>
            <person name="Kallberg Y."/>
            <person name="Tangrot J."/>
            <person name="Rosling A."/>
        </authorList>
    </citation>
    <scope>NUCLEOTIDE SEQUENCE</scope>
    <source>
        <strain evidence="1">IL203A</strain>
    </source>
</reference>
<organism evidence="1 2">
    <name type="scientific">Dentiscutata heterogama</name>
    <dbReference type="NCBI Taxonomy" id="1316150"/>
    <lineage>
        <taxon>Eukaryota</taxon>
        <taxon>Fungi</taxon>
        <taxon>Fungi incertae sedis</taxon>
        <taxon>Mucoromycota</taxon>
        <taxon>Glomeromycotina</taxon>
        <taxon>Glomeromycetes</taxon>
        <taxon>Diversisporales</taxon>
        <taxon>Gigasporaceae</taxon>
        <taxon>Dentiscutata</taxon>
    </lineage>
</organism>
<gene>
    <name evidence="1" type="ORF">DHETER_LOCUS11310</name>
</gene>
<evidence type="ECO:0000313" key="1">
    <source>
        <dbReference type="EMBL" id="CAG8692174.1"/>
    </source>
</evidence>
<dbReference type="Proteomes" id="UP000789702">
    <property type="component" value="Unassembled WGS sequence"/>
</dbReference>
<evidence type="ECO:0000313" key="2">
    <source>
        <dbReference type="Proteomes" id="UP000789702"/>
    </source>
</evidence>
<dbReference type="EMBL" id="CAJVPU010024380">
    <property type="protein sequence ID" value="CAG8692174.1"/>
    <property type="molecule type" value="Genomic_DNA"/>
</dbReference>
<keyword evidence="2" id="KW-1185">Reference proteome</keyword>
<protein>
    <submittedName>
        <fullName evidence="1">444_t:CDS:1</fullName>
    </submittedName>
</protein>
<accession>A0ACA9P7R7</accession>
<proteinExistence type="predicted"/>
<comment type="caution">
    <text evidence="1">The sequence shown here is derived from an EMBL/GenBank/DDBJ whole genome shotgun (WGS) entry which is preliminary data.</text>
</comment>
<sequence length="142" mass="16722">MSKNKIKFIEYTADHYNRYQKVKNKYKSSISFCIHSRSNSPYFRSPSSYRTTNPIIYESNNKTSFESFFKDPEESFDHDPSDPFLIKESNRSYSSYNCNFTSDPLLIVNDIDNGCFANSRLEDHNSENRVQQIKTELLLIKN</sequence>
<name>A0ACA9P7R7_9GLOM</name>